<reference evidence="2 3" key="1">
    <citation type="journal article" date="2019" name="Genome Biol. Evol.">
        <title>Insights into the evolution of the New World diploid cottons (Gossypium, subgenus Houzingenia) based on genome sequencing.</title>
        <authorList>
            <person name="Grover C.E."/>
            <person name="Arick M.A. 2nd"/>
            <person name="Thrash A."/>
            <person name="Conover J.L."/>
            <person name="Sanders W.S."/>
            <person name="Peterson D.G."/>
            <person name="Frelichowski J.E."/>
            <person name="Scheffler J.A."/>
            <person name="Scheffler B.E."/>
            <person name="Wendel J.F."/>
        </authorList>
    </citation>
    <scope>NUCLEOTIDE SEQUENCE [LARGE SCALE GENOMIC DNA]</scope>
    <source>
        <strain evidence="2">8</strain>
        <tissue evidence="2">Leaf</tissue>
    </source>
</reference>
<proteinExistence type="predicted"/>
<keyword evidence="1" id="KW-0812">Transmembrane</keyword>
<sequence length="59" mass="6716">MYFSKISTGTLLQGKRLPLFLVRRVHLILVTLLVATRGILQMIMFILVVNSMILVMLTV</sequence>
<dbReference type="Proteomes" id="UP000593578">
    <property type="component" value="Unassembled WGS sequence"/>
</dbReference>
<feature type="transmembrane region" description="Helical" evidence="1">
    <location>
        <begin position="25"/>
        <end position="57"/>
    </location>
</feature>
<organism evidence="2 3">
    <name type="scientific">Gossypium raimondii</name>
    <name type="common">Peruvian cotton</name>
    <name type="synonym">Gossypium klotzschianum subsp. raimondii</name>
    <dbReference type="NCBI Taxonomy" id="29730"/>
    <lineage>
        <taxon>Eukaryota</taxon>
        <taxon>Viridiplantae</taxon>
        <taxon>Streptophyta</taxon>
        <taxon>Embryophyta</taxon>
        <taxon>Tracheophyta</taxon>
        <taxon>Spermatophyta</taxon>
        <taxon>Magnoliopsida</taxon>
        <taxon>eudicotyledons</taxon>
        <taxon>Gunneridae</taxon>
        <taxon>Pentapetalae</taxon>
        <taxon>rosids</taxon>
        <taxon>malvids</taxon>
        <taxon>Malvales</taxon>
        <taxon>Malvaceae</taxon>
        <taxon>Malvoideae</taxon>
        <taxon>Gossypium</taxon>
    </lineage>
</organism>
<gene>
    <name evidence="2" type="ORF">Gorai_001345</name>
</gene>
<evidence type="ECO:0000313" key="3">
    <source>
        <dbReference type="Proteomes" id="UP000593578"/>
    </source>
</evidence>
<evidence type="ECO:0000313" key="2">
    <source>
        <dbReference type="EMBL" id="MBA0588233.1"/>
    </source>
</evidence>
<keyword evidence="1" id="KW-0472">Membrane</keyword>
<protein>
    <submittedName>
        <fullName evidence="2">Uncharacterized protein</fullName>
    </submittedName>
</protein>
<keyword evidence="1" id="KW-1133">Transmembrane helix</keyword>
<comment type="caution">
    <text evidence="2">The sequence shown here is derived from an EMBL/GenBank/DDBJ whole genome shotgun (WGS) entry which is preliminary data.</text>
</comment>
<name>A0A7J8PGF9_GOSRA</name>
<dbReference type="AlphaFoldDB" id="A0A7J8PGF9"/>
<evidence type="ECO:0000256" key="1">
    <source>
        <dbReference type="SAM" id="Phobius"/>
    </source>
</evidence>
<dbReference type="EMBL" id="JABEZZ010000006">
    <property type="protein sequence ID" value="MBA0588233.1"/>
    <property type="molecule type" value="Genomic_DNA"/>
</dbReference>
<accession>A0A7J8PGF9</accession>